<dbReference type="SMART" id="SM00506">
    <property type="entry name" value="A1pp"/>
    <property type="match status" value="1"/>
</dbReference>
<evidence type="ECO:0000256" key="1">
    <source>
        <dbReference type="ARBA" id="ARBA00035885"/>
    </source>
</evidence>
<dbReference type="Proteomes" id="UP000244223">
    <property type="component" value="Unassembled WGS sequence"/>
</dbReference>
<dbReference type="PANTHER" id="PTHR12521">
    <property type="entry name" value="PROTEIN C6ORF130"/>
    <property type="match status" value="1"/>
</dbReference>
<dbReference type="GO" id="GO:0140291">
    <property type="term" value="P:peptidyl-glutamate ADP-deribosylation"/>
    <property type="evidence" value="ECO:0007669"/>
    <property type="project" value="TreeGrafter"/>
</dbReference>
<reference evidence="3 4" key="1">
    <citation type="submission" date="2018-04" db="EMBL/GenBank/DDBJ databases">
        <title>Genomic Encyclopedia of Archaeal and Bacterial Type Strains, Phase II (KMG-II): from individual species to whole genera.</title>
        <authorList>
            <person name="Goeker M."/>
        </authorList>
    </citation>
    <scope>NUCLEOTIDE SEQUENCE [LARGE SCALE GENOMIC DNA]</scope>
    <source>
        <strain evidence="3 4">DSM 5822</strain>
    </source>
</reference>
<feature type="domain" description="Macro" evidence="2">
    <location>
        <begin position="1"/>
        <end position="167"/>
    </location>
</feature>
<comment type="catalytic activity">
    <reaction evidence="1">
        <text>an N-(ADP-alpha-D-ribosyl)-thymidine in DNA + H2O = a thymidine in DNA + ADP-D-ribose</text>
        <dbReference type="Rhea" id="RHEA:71655"/>
        <dbReference type="Rhea" id="RHEA-COMP:13556"/>
        <dbReference type="Rhea" id="RHEA-COMP:18051"/>
        <dbReference type="ChEBI" id="CHEBI:15377"/>
        <dbReference type="ChEBI" id="CHEBI:57967"/>
        <dbReference type="ChEBI" id="CHEBI:137386"/>
        <dbReference type="ChEBI" id="CHEBI:191199"/>
    </reaction>
    <physiologicalReaction direction="left-to-right" evidence="1">
        <dbReference type="Rhea" id="RHEA:71656"/>
    </physiologicalReaction>
</comment>
<dbReference type="InterPro" id="IPR043472">
    <property type="entry name" value="Macro_dom-like"/>
</dbReference>
<protein>
    <submittedName>
        <fullName evidence="3">O-acetyl-ADP-ribose deacetylase (Regulator of RNase III)</fullName>
    </submittedName>
</protein>
<dbReference type="PROSITE" id="PS51154">
    <property type="entry name" value="MACRO"/>
    <property type="match status" value="1"/>
</dbReference>
<dbReference type="Pfam" id="PF01661">
    <property type="entry name" value="Macro"/>
    <property type="match status" value="1"/>
</dbReference>
<dbReference type="PANTHER" id="PTHR12521:SF0">
    <property type="entry name" value="ADP-RIBOSE GLYCOHYDROLASE OARD1"/>
    <property type="match status" value="1"/>
</dbReference>
<dbReference type="InterPro" id="IPR002589">
    <property type="entry name" value="Macro_dom"/>
</dbReference>
<evidence type="ECO:0000313" key="4">
    <source>
        <dbReference type="Proteomes" id="UP000244223"/>
    </source>
</evidence>
<dbReference type="Gene3D" id="3.40.220.10">
    <property type="entry name" value="Leucine Aminopeptidase, subunit E, domain 1"/>
    <property type="match status" value="1"/>
</dbReference>
<proteinExistence type="predicted"/>
<sequence length="225" mass="25889">MIEIKKGNIFTTQCQTIVNTINCVGVMGAGIAYEYKLRYPKMFTKYKKYCSDGAISIGKLWIYDLDAEDINTPYKKILNFPTKNHWKYPTKNEYLEKGLQKFLDTYIDKNIESIAFPLLGADKGGLDEKISFEIMECYLSKCQIPVEIWYFDSKAKDDLYDRCKEEFIEKINSNLIAKSGLRADAISKIKNALLLEDVNSLSSLQRIGGISEKSMEKVFQLLKYV</sequence>
<evidence type="ECO:0000259" key="2">
    <source>
        <dbReference type="PROSITE" id="PS51154"/>
    </source>
</evidence>
<accession>A0A2T5ILE8</accession>
<organism evidence="3 4">
    <name type="scientific">Agitococcus lubricus</name>
    <dbReference type="NCBI Taxonomy" id="1077255"/>
    <lineage>
        <taxon>Bacteria</taxon>
        <taxon>Pseudomonadati</taxon>
        <taxon>Pseudomonadota</taxon>
        <taxon>Gammaproteobacteria</taxon>
        <taxon>Moraxellales</taxon>
        <taxon>Moraxellaceae</taxon>
        <taxon>Agitococcus</taxon>
    </lineage>
</organism>
<comment type="caution">
    <text evidence="3">The sequence shown here is derived from an EMBL/GenBank/DDBJ whole genome shotgun (WGS) entry which is preliminary data.</text>
</comment>
<dbReference type="SUPFAM" id="SSF52949">
    <property type="entry name" value="Macro domain-like"/>
    <property type="match status" value="1"/>
</dbReference>
<evidence type="ECO:0000313" key="3">
    <source>
        <dbReference type="EMBL" id="PTQ84633.1"/>
    </source>
</evidence>
<dbReference type="RefSeq" id="WP_107867172.1">
    <property type="nucleotide sequence ID" value="NZ_QAON01000058.1"/>
</dbReference>
<gene>
    <name evidence="3" type="ORF">C8N29_1582</name>
</gene>
<name>A0A2T5ILE8_9GAMM</name>
<dbReference type="InterPro" id="IPR050892">
    <property type="entry name" value="ADP-ribose_metab_enzymes"/>
</dbReference>
<dbReference type="AlphaFoldDB" id="A0A2T5ILE8"/>
<dbReference type="OrthoDB" id="9780211at2"/>
<keyword evidence="4" id="KW-1185">Reference proteome</keyword>
<dbReference type="EMBL" id="QAON01000058">
    <property type="protein sequence ID" value="PTQ84633.1"/>
    <property type="molecule type" value="Genomic_DNA"/>
</dbReference>